<organism evidence="1 2">
    <name type="scientific">Microbacterium natoriense</name>
    <dbReference type="NCBI Taxonomy" id="284570"/>
    <lineage>
        <taxon>Bacteria</taxon>
        <taxon>Bacillati</taxon>
        <taxon>Actinomycetota</taxon>
        <taxon>Actinomycetes</taxon>
        <taxon>Micrococcales</taxon>
        <taxon>Microbacteriaceae</taxon>
        <taxon>Microbacterium</taxon>
    </lineage>
</organism>
<dbReference type="AlphaFoldDB" id="A0AAW8EYE9"/>
<accession>A0AAW8EYE9</accession>
<dbReference type="Proteomes" id="UP001244427">
    <property type="component" value="Unassembled WGS sequence"/>
</dbReference>
<keyword evidence="2" id="KW-1185">Reference proteome</keyword>
<proteinExistence type="predicted"/>
<comment type="caution">
    <text evidence="1">The sequence shown here is derived from an EMBL/GenBank/DDBJ whole genome shotgun (WGS) entry which is preliminary data.</text>
</comment>
<dbReference type="InterPro" id="IPR021799">
    <property type="entry name" value="PIN-like_prokaryotic"/>
</dbReference>
<sequence>MTRTLFFPDTTVVSNFALIDQMALLETLVNGNGAWCATVASECSTGATKPGLEKMAIARSIFGEPIYATPAEHVDIIVLQDQMRQPGDRDTAHLGESETIAIIISRQLRAAFVTDDRDAQRQAALRGIPVYSTWHILKLGVATGHLTSEDFLAAYQTLVDADRGHPPCGRGESSVAAWIIS</sequence>
<gene>
    <name evidence="1" type="ORF">QFZ53_002747</name>
</gene>
<evidence type="ECO:0000313" key="2">
    <source>
        <dbReference type="Proteomes" id="UP001244427"/>
    </source>
</evidence>
<protein>
    <submittedName>
        <fullName evidence="1">Nucleic acid-binding protein</fullName>
    </submittedName>
</protein>
<evidence type="ECO:0000313" key="1">
    <source>
        <dbReference type="EMBL" id="MDQ0648551.1"/>
    </source>
</evidence>
<reference evidence="1 2" key="1">
    <citation type="submission" date="2023-07" db="EMBL/GenBank/DDBJ databases">
        <title>Comparative genomics of wheat-associated soil bacteria to identify genetic determinants of phenazine resistance.</title>
        <authorList>
            <person name="Mouncey N."/>
        </authorList>
    </citation>
    <scope>NUCLEOTIDE SEQUENCE [LARGE SCALE GENOMIC DNA]</scope>
    <source>
        <strain evidence="1 2">W4I9-1</strain>
    </source>
</reference>
<name>A0AAW8EYE9_9MICO</name>
<dbReference type="EMBL" id="JAUSXV010000001">
    <property type="protein sequence ID" value="MDQ0648551.1"/>
    <property type="molecule type" value="Genomic_DNA"/>
</dbReference>
<dbReference type="Pfam" id="PF11848">
    <property type="entry name" value="DUF3368"/>
    <property type="match status" value="1"/>
</dbReference>